<comment type="caution">
    <text evidence="1">The sequence shown here is derived from an EMBL/GenBank/DDBJ whole genome shotgun (WGS) entry which is preliminary data.</text>
</comment>
<dbReference type="RefSeq" id="WP_184618764.1">
    <property type="nucleotide sequence ID" value="NZ_JACHEX010000001.1"/>
</dbReference>
<dbReference type="SUPFAM" id="SSF109604">
    <property type="entry name" value="HD-domain/PDEase-like"/>
    <property type="match status" value="1"/>
</dbReference>
<organism evidence="1 2">
    <name type="scientific">Thermosipho japonicus</name>
    <dbReference type="NCBI Taxonomy" id="90323"/>
    <lineage>
        <taxon>Bacteria</taxon>
        <taxon>Thermotogati</taxon>
        <taxon>Thermotogota</taxon>
        <taxon>Thermotogae</taxon>
        <taxon>Thermotogales</taxon>
        <taxon>Fervidobacteriaceae</taxon>
        <taxon>Thermosipho</taxon>
    </lineage>
</organism>
<accession>A0A841GQV8</accession>
<keyword evidence="2" id="KW-1185">Reference proteome</keyword>
<dbReference type="InterPro" id="IPR003607">
    <property type="entry name" value="HD/PDEase_dom"/>
</dbReference>
<sequence>MGYGKLIFMLGNLFTIQRWNNKPAIVKFSEADNAYTTLLISFALRDYYKLDIEPSLKWRLNRILPKLVLSDVSLELKERIERLSPDVWEKVREKAFVELYNIVDKSSITNITSEKFDPIDKFSDILTSLFEAKVNGKVFDFNKPIKELEEKLQPYLKDFSEVSDIPKLIFSIALNMISMTRWNRMYRNIKSTVAGHSFVVTTIAYIISVQLGLSKDEKEKIIKKALLHDLPEAFTGDVITPTKKKTPELDSLVSLVEKQMFNEWVKENKSLSHLEKYEDFAADPFSGDTGKIVRTADLFAALLECALEIFSGNKEKLFQSVFFDLKKTLKKFKEIDLGQWIDEIEEIVF</sequence>
<dbReference type="GO" id="GO:0016787">
    <property type="term" value="F:hydrolase activity"/>
    <property type="evidence" value="ECO:0007669"/>
    <property type="project" value="UniProtKB-KW"/>
</dbReference>
<dbReference type="AlphaFoldDB" id="A0A841GQV8"/>
<protein>
    <submittedName>
        <fullName evidence="1">Putative hydrolase of HD superfamily</fullName>
    </submittedName>
</protein>
<dbReference type="Pfam" id="PF12917">
    <property type="entry name" value="YfbR-like"/>
    <property type="match status" value="1"/>
</dbReference>
<dbReference type="Gene3D" id="1.10.3210.10">
    <property type="entry name" value="Hypothetical protein af1432"/>
    <property type="match status" value="2"/>
</dbReference>
<evidence type="ECO:0000313" key="1">
    <source>
        <dbReference type="EMBL" id="MBB6062029.1"/>
    </source>
</evidence>
<dbReference type="CDD" id="cd00077">
    <property type="entry name" value="HDc"/>
    <property type="match status" value="1"/>
</dbReference>
<reference evidence="1 2" key="1">
    <citation type="submission" date="2020-08" db="EMBL/GenBank/DDBJ databases">
        <title>Genomic Encyclopedia of Type Strains, Phase IV (KMG-IV): sequencing the most valuable type-strain genomes for metagenomic binning, comparative biology and taxonomic classification.</title>
        <authorList>
            <person name="Goeker M."/>
        </authorList>
    </citation>
    <scope>NUCLEOTIDE SEQUENCE [LARGE SCALE GENOMIC DNA]</scope>
    <source>
        <strain evidence="1 2">DSM 13481</strain>
    </source>
</reference>
<name>A0A841GQV8_9BACT</name>
<keyword evidence="1" id="KW-0378">Hydrolase</keyword>
<gene>
    <name evidence="1" type="ORF">HNP65_000451</name>
</gene>
<dbReference type="EMBL" id="JACHEX010000001">
    <property type="protein sequence ID" value="MBB6062029.1"/>
    <property type="molecule type" value="Genomic_DNA"/>
</dbReference>
<evidence type="ECO:0000313" key="2">
    <source>
        <dbReference type="Proteomes" id="UP000555828"/>
    </source>
</evidence>
<dbReference type="Proteomes" id="UP000555828">
    <property type="component" value="Unassembled WGS sequence"/>
</dbReference>
<proteinExistence type="predicted"/>